<accession>A0A0F4LJT7</accession>
<keyword evidence="2" id="KW-0805">Transcription regulation</keyword>
<evidence type="ECO:0000256" key="1">
    <source>
        <dbReference type="ARBA" id="ARBA00009437"/>
    </source>
</evidence>
<evidence type="ECO:0000256" key="2">
    <source>
        <dbReference type="ARBA" id="ARBA00023015"/>
    </source>
</evidence>
<dbReference type="InterPro" id="IPR036390">
    <property type="entry name" value="WH_DNA-bd_sf"/>
</dbReference>
<dbReference type="CDD" id="cd05466">
    <property type="entry name" value="PBP2_LTTR_substrate"/>
    <property type="match status" value="1"/>
</dbReference>
<evidence type="ECO:0000313" key="6">
    <source>
        <dbReference type="EMBL" id="KJY58583.1"/>
    </source>
</evidence>
<sequence length="297" mass="34876">MDIKKLETFINLVETRNYTRTAKALHVTQPTVSHDIKAIENEIGVKLFNRNKRYVNVTQDGKAFYQKIRPLINNYYSAVQDIQKKDLAENYKIIIGYSYTPFNDMYIPIWIKKFQQIYPQAKFSIISLNHNELKQQVLAGEIDIIITTGRDAADLNNVKSYHIETESFKAIIPQKNPLCQKNKLELEDFQNEKMLFLDNNWAAEDLINLQNRVMHINNQMHITYVNDLSALNILIKAEQGIAFGLYCLYPHLNKNSVYVPLDWEPQVDLVAITQKDNKKRIVYQFIKFIQDFNFDFE</sequence>
<comment type="caution">
    <text evidence="6">The sequence shown here is derived from an EMBL/GenBank/DDBJ whole genome shotgun (WGS) entry which is preliminary data.</text>
</comment>
<dbReference type="GO" id="GO:0005829">
    <property type="term" value="C:cytosol"/>
    <property type="evidence" value="ECO:0007669"/>
    <property type="project" value="TreeGrafter"/>
</dbReference>
<keyword evidence="4" id="KW-0804">Transcription</keyword>
<evidence type="ECO:0000259" key="5">
    <source>
        <dbReference type="PROSITE" id="PS50931"/>
    </source>
</evidence>
<dbReference type="Proteomes" id="UP000033531">
    <property type="component" value="Unassembled WGS sequence"/>
</dbReference>
<name>A0A0F4LJT7_9LACO</name>
<keyword evidence="3" id="KW-0238">DNA-binding</keyword>
<dbReference type="InterPro" id="IPR050950">
    <property type="entry name" value="HTH-type_LysR_regulators"/>
</dbReference>
<dbReference type="Gene3D" id="3.40.190.290">
    <property type="match status" value="1"/>
</dbReference>
<dbReference type="PATRIC" id="fig|1218507.3.peg.240"/>
<evidence type="ECO:0000256" key="4">
    <source>
        <dbReference type="ARBA" id="ARBA00023163"/>
    </source>
</evidence>
<dbReference type="STRING" id="1218507.JF74_00860"/>
<dbReference type="GO" id="GO:0003700">
    <property type="term" value="F:DNA-binding transcription factor activity"/>
    <property type="evidence" value="ECO:0007669"/>
    <property type="project" value="InterPro"/>
</dbReference>
<dbReference type="InterPro" id="IPR000847">
    <property type="entry name" value="LysR_HTH_N"/>
</dbReference>
<dbReference type="InterPro" id="IPR036388">
    <property type="entry name" value="WH-like_DNA-bd_sf"/>
</dbReference>
<dbReference type="PROSITE" id="PS50931">
    <property type="entry name" value="HTH_LYSR"/>
    <property type="match status" value="1"/>
</dbReference>
<dbReference type="OrthoDB" id="119203at2"/>
<proteinExistence type="inferred from homology"/>
<gene>
    <name evidence="6" type="ORF">JF74_00860</name>
</gene>
<dbReference type="RefSeq" id="WP_046324057.1">
    <property type="nucleotide sequence ID" value="NZ_JBHTMT010000009.1"/>
</dbReference>
<dbReference type="InterPro" id="IPR005119">
    <property type="entry name" value="LysR_subst-bd"/>
</dbReference>
<comment type="similarity">
    <text evidence="1">Belongs to the LysR transcriptional regulatory family.</text>
</comment>
<dbReference type="Gene3D" id="1.10.10.10">
    <property type="entry name" value="Winged helix-like DNA-binding domain superfamily/Winged helix DNA-binding domain"/>
    <property type="match status" value="1"/>
</dbReference>
<dbReference type="PRINTS" id="PR00039">
    <property type="entry name" value="HTHLYSR"/>
</dbReference>
<feature type="domain" description="HTH lysR-type" evidence="5">
    <location>
        <begin position="1"/>
        <end position="58"/>
    </location>
</feature>
<dbReference type="HOGENOM" id="CLU_039613_6_2_9"/>
<dbReference type="PANTHER" id="PTHR30419:SF28">
    <property type="entry name" value="HTH-TYPE TRANSCRIPTIONAL REGULATOR BSDA"/>
    <property type="match status" value="1"/>
</dbReference>
<dbReference type="PANTHER" id="PTHR30419">
    <property type="entry name" value="HTH-TYPE TRANSCRIPTIONAL REGULATOR YBHD"/>
    <property type="match status" value="1"/>
</dbReference>
<evidence type="ECO:0000313" key="7">
    <source>
        <dbReference type="Proteomes" id="UP000033531"/>
    </source>
</evidence>
<protein>
    <recommendedName>
        <fullName evidence="5">HTH lysR-type domain-containing protein</fullName>
    </recommendedName>
</protein>
<dbReference type="Pfam" id="PF00126">
    <property type="entry name" value="HTH_1"/>
    <property type="match status" value="1"/>
</dbReference>
<dbReference type="Pfam" id="PF03466">
    <property type="entry name" value="LysR_substrate"/>
    <property type="match status" value="1"/>
</dbReference>
<dbReference type="GO" id="GO:0003677">
    <property type="term" value="F:DNA binding"/>
    <property type="evidence" value="ECO:0007669"/>
    <property type="project" value="UniProtKB-KW"/>
</dbReference>
<dbReference type="SUPFAM" id="SSF46785">
    <property type="entry name" value="Winged helix' DNA-binding domain"/>
    <property type="match status" value="1"/>
</dbReference>
<dbReference type="SUPFAM" id="SSF53850">
    <property type="entry name" value="Periplasmic binding protein-like II"/>
    <property type="match status" value="1"/>
</dbReference>
<organism evidence="6 7">
    <name type="scientific">Lactobacillus melliventris</name>
    <dbReference type="NCBI Taxonomy" id="1218507"/>
    <lineage>
        <taxon>Bacteria</taxon>
        <taxon>Bacillati</taxon>
        <taxon>Bacillota</taxon>
        <taxon>Bacilli</taxon>
        <taxon>Lactobacillales</taxon>
        <taxon>Lactobacillaceae</taxon>
        <taxon>Lactobacillus</taxon>
    </lineage>
</organism>
<reference evidence="6 7" key="1">
    <citation type="submission" date="2015-01" db="EMBL/GenBank/DDBJ databases">
        <title>Comparative genomics of the lactic acid bacteria isolated from the honey bee gut.</title>
        <authorList>
            <person name="Ellegaard K.M."/>
            <person name="Tamarit D."/>
            <person name="Javelind E."/>
            <person name="Olofsson T."/>
            <person name="Andersson S.G."/>
            <person name="Vasquez A."/>
        </authorList>
    </citation>
    <scope>NUCLEOTIDE SEQUENCE [LARGE SCALE GENOMIC DNA]</scope>
    <source>
        <strain evidence="6 7">Hma8</strain>
    </source>
</reference>
<dbReference type="FunFam" id="1.10.10.10:FF:000001">
    <property type="entry name" value="LysR family transcriptional regulator"/>
    <property type="match status" value="1"/>
</dbReference>
<evidence type="ECO:0000256" key="3">
    <source>
        <dbReference type="ARBA" id="ARBA00023125"/>
    </source>
</evidence>
<dbReference type="AlphaFoldDB" id="A0A0F4LJT7"/>
<dbReference type="EMBL" id="JXLI01000003">
    <property type="protein sequence ID" value="KJY58583.1"/>
    <property type="molecule type" value="Genomic_DNA"/>
</dbReference>